<dbReference type="SUPFAM" id="SSF56112">
    <property type="entry name" value="Protein kinase-like (PK-like)"/>
    <property type="match status" value="1"/>
</dbReference>
<dbReference type="GO" id="GO:0005524">
    <property type="term" value="F:ATP binding"/>
    <property type="evidence" value="ECO:0007669"/>
    <property type="project" value="InterPro"/>
</dbReference>
<dbReference type="PROSITE" id="PS00109">
    <property type="entry name" value="PROTEIN_KINASE_TYR"/>
    <property type="match status" value="1"/>
</dbReference>
<dbReference type="InParanoid" id="A0A067PA18"/>
<proteinExistence type="predicted"/>
<dbReference type="Pfam" id="PF07714">
    <property type="entry name" value="PK_Tyr_Ser-Thr"/>
    <property type="match status" value="1"/>
</dbReference>
<dbReference type="PANTHER" id="PTHR44329">
    <property type="entry name" value="SERINE/THREONINE-PROTEIN KINASE TNNI3K-RELATED"/>
    <property type="match status" value="1"/>
</dbReference>
<gene>
    <name evidence="2" type="ORF">JAAARDRAFT_139971</name>
</gene>
<evidence type="ECO:0000313" key="2">
    <source>
        <dbReference type="EMBL" id="KDQ51604.1"/>
    </source>
</evidence>
<dbReference type="InterPro" id="IPR008266">
    <property type="entry name" value="Tyr_kinase_AS"/>
</dbReference>
<dbReference type="Proteomes" id="UP000027265">
    <property type="component" value="Unassembled WGS sequence"/>
</dbReference>
<organism evidence="2 3">
    <name type="scientific">Jaapia argillacea MUCL 33604</name>
    <dbReference type="NCBI Taxonomy" id="933084"/>
    <lineage>
        <taxon>Eukaryota</taxon>
        <taxon>Fungi</taxon>
        <taxon>Dikarya</taxon>
        <taxon>Basidiomycota</taxon>
        <taxon>Agaricomycotina</taxon>
        <taxon>Agaricomycetes</taxon>
        <taxon>Agaricomycetidae</taxon>
        <taxon>Jaapiales</taxon>
        <taxon>Jaapiaceae</taxon>
        <taxon>Jaapia</taxon>
    </lineage>
</organism>
<dbReference type="InterPro" id="IPR051681">
    <property type="entry name" value="Ser/Thr_Kinases-Pseudokinases"/>
</dbReference>
<name>A0A067PA18_9AGAM</name>
<dbReference type="EMBL" id="KL197747">
    <property type="protein sequence ID" value="KDQ51604.1"/>
    <property type="molecule type" value="Genomic_DNA"/>
</dbReference>
<dbReference type="Gene3D" id="1.10.510.10">
    <property type="entry name" value="Transferase(Phosphotransferase) domain 1"/>
    <property type="match status" value="1"/>
</dbReference>
<reference evidence="3" key="1">
    <citation type="journal article" date="2014" name="Proc. Natl. Acad. Sci. U.S.A.">
        <title>Extensive sampling of basidiomycete genomes demonstrates inadequacy of the white-rot/brown-rot paradigm for wood decay fungi.</title>
        <authorList>
            <person name="Riley R."/>
            <person name="Salamov A.A."/>
            <person name="Brown D.W."/>
            <person name="Nagy L.G."/>
            <person name="Floudas D."/>
            <person name="Held B.W."/>
            <person name="Levasseur A."/>
            <person name="Lombard V."/>
            <person name="Morin E."/>
            <person name="Otillar R."/>
            <person name="Lindquist E.A."/>
            <person name="Sun H."/>
            <person name="LaButti K.M."/>
            <person name="Schmutz J."/>
            <person name="Jabbour D."/>
            <person name="Luo H."/>
            <person name="Baker S.E."/>
            <person name="Pisabarro A.G."/>
            <person name="Walton J.D."/>
            <person name="Blanchette R.A."/>
            <person name="Henrissat B."/>
            <person name="Martin F."/>
            <person name="Cullen D."/>
            <person name="Hibbett D.S."/>
            <person name="Grigoriev I.V."/>
        </authorList>
    </citation>
    <scope>NUCLEOTIDE SEQUENCE [LARGE SCALE GENOMIC DNA]</scope>
    <source>
        <strain evidence="3">MUCL 33604</strain>
    </source>
</reference>
<dbReference type="STRING" id="933084.A0A067PA18"/>
<protein>
    <recommendedName>
        <fullName evidence="1">Protein kinase domain-containing protein</fullName>
    </recommendedName>
</protein>
<keyword evidence="3" id="KW-1185">Reference proteome</keyword>
<evidence type="ECO:0000313" key="3">
    <source>
        <dbReference type="Proteomes" id="UP000027265"/>
    </source>
</evidence>
<dbReference type="InterPro" id="IPR000719">
    <property type="entry name" value="Prot_kinase_dom"/>
</dbReference>
<dbReference type="OrthoDB" id="4062651at2759"/>
<dbReference type="InterPro" id="IPR001245">
    <property type="entry name" value="Ser-Thr/Tyr_kinase_cat_dom"/>
</dbReference>
<dbReference type="HOGENOM" id="CLU_000288_7_18_1"/>
<evidence type="ECO:0000259" key="1">
    <source>
        <dbReference type="PROSITE" id="PS50011"/>
    </source>
</evidence>
<dbReference type="InterPro" id="IPR011009">
    <property type="entry name" value="Kinase-like_dom_sf"/>
</dbReference>
<dbReference type="PROSITE" id="PS50011">
    <property type="entry name" value="PROTEIN_KINASE_DOM"/>
    <property type="match status" value="1"/>
</dbReference>
<dbReference type="AlphaFoldDB" id="A0A067PA18"/>
<dbReference type="PANTHER" id="PTHR44329:SF214">
    <property type="entry name" value="PROTEIN KINASE DOMAIN-CONTAINING PROTEIN"/>
    <property type="match status" value="1"/>
</dbReference>
<dbReference type="GO" id="GO:0004674">
    <property type="term" value="F:protein serine/threonine kinase activity"/>
    <property type="evidence" value="ECO:0007669"/>
    <property type="project" value="TreeGrafter"/>
</dbReference>
<feature type="domain" description="Protein kinase" evidence="1">
    <location>
        <begin position="60"/>
        <end position="274"/>
    </location>
</feature>
<sequence length="274" mass="30586">MLHQILDSFKTSSKIYIELPLSVDSPFYIGFTRSTHRLLLKLSEVSGQLPGSLFISELTCEETYAGRGGGFADVFTGMMGQRKVAIKRLRTHIIPKSHDPGKLVQILLREVLIWRQLSHRFILPCFGVNCELFGSSASASQSLCIVSPWMDHGTLSDYVSEGGLTAGGLKLRRVADGLKYLHDENIIHGDLCARNVLIDNKLRPQITDFGLAVFDYATKGAFTTQHSGGSVRWMAPELHDYHLNTYRRCCETDVFAYGCTCYEVSPSCPPLYLE</sequence>
<accession>A0A067PA18</accession>